<organism evidence="4 5">
    <name type="scientific">Trypanosoma conorhini</name>
    <dbReference type="NCBI Taxonomy" id="83891"/>
    <lineage>
        <taxon>Eukaryota</taxon>
        <taxon>Discoba</taxon>
        <taxon>Euglenozoa</taxon>
        <taxon>Kinetoplastea</taxon>
        <taxon>Metakinetoplastina</taxon>
        <taxon>Trypanosomatida</taxon>
        <taxon>Trypanosomatidae</taxon>
        <taxon>Trypanosoma</taxon>
    </lineage>
</organism>
<sequence>MVVGNMLIVAVFGGLHYAATVAYRRCRGVDAADAWAALRFPSLTYLVACAMHPGICACSVLLLATPGAEPQHYVVGVVGALYGVAFPAGVCLFLTRRGQAEFMEYTAFATRPLPVRWLYPVGYWGPPAQLRMCGGALAQVRGGGAYRCVFELSVLCLVGVLAALQPPLERCSLLYFCMAAVLFLAAAVTLCVNMMRSLFQTVMHTAGLALLGTLCLFNAAAYRAPGDGWVRAYAAIALLLLCVLLAVTVYNLVLWYVESRNWRHLREQRKAPVPCPPYNSDAEKEKDVDGDVGSNEPAV</sequence>
<evidence type="ECO:0000256" key="1">
    <source>
        <dbReference type="SAM" id="MobiDB-lite"/>
    </source>
</evidence>
<dbReference type="InterPro" id="IPR021053">
    <property type="entry name" value="Dispersed_gene_fam_prot1_C"/>
</dbReference>
<dbReference type="Proteomes" id="UP000284403">
    <property type="component" value="Unassembled WGS sequence"/>
</dbReference>
<feature type="transmembrane region" description="Helical" evidence="2">
    <location>
        <begin position="173"/>
        <end position="195"/>
    </location>
</feature>
<proteinExistence type="predicted"/>
<gene>
    <name evidence="4" type="ORF">Tco025E_08446</name>
</gene>
<dbReference type="AlphaFoldDB" id="A0A3R7MA02"/>
<evidence type="ECO:0000313" key="4">
    <source>
        <dbReference type="EMBL" id="RNF02116.1"/>
    </source>
</evidence>
<evidence type="ECO:0000313" key="5">
    <source>
        <dbReference type="Proteomes" id="UP000284403"/>
    </source>
</evidence>
<dbReference type="OrthoDB" id="252488at2759"/>
<feature type="domain" description="Dispersed gene family protein 1 C-terminal" evidence="3">
    <location>
        <begin position="1"/>
        <end position="259"/>
    </location>
</feature>
<feature type="transmembrane region" description="Helical" evidence="2">
    <location>
        <begin position="71"/>
        <end position="94"/>
    </location>
</feature>
<feature type="transmembrane region" description="Helical" evidence="2">
    <location>
        <begin position="233"/>
        <end position="257"/>
    </location>
</feature>
<feature type="transmembrane region" description="Helical" evidence="2">
    <location>
        <begin position="202"/>
        <end position="221"/>
    </location>
</feature>
<accession>A0A3R7MA02</accession>
<feature type="transmembrane region" description="Helical" evidence="2">
    <location>
        <begin position="43"/>
        <end position="65"/>
    </location>
</feature>
<dbReference type="RefSeq" id="XP_029224594.1">
    <property type="nucleotide sequence ID" value="XM_029375295.1"/>
</dbReference>
<dbReference type="GeneID" id="40322057"/>
<feature type="transmembrane region" description="Helical" evidence="2">
    <location>
        <begin position="148"/>
        <end position="167"/>
    </location>
</feature>
<protein>
    <submittedName>
        <fullName evidence="4">Putative dispersed gene family protein 1 (DGF-1)</fullName>
    </submittedName>
</protein>
<keyword evidence="5" id="KW-1185">Reference proteome</keyword>
<evidence type="ECO:0000259" key="3">
    <source>
        <dbReference type="Pfam" id="PF11040"/>
    </source>
</evidence>
<reference evidence="4 5" key="1">
    <citation type="journal article" date="2018" name="BMC Genomics">
        <title>Genomic comparison of Trypanosoma conorhini and Trypanosoma rangeli to Trypanosoma cruzi strains of high and low virulence.</title>
        <authorList>
            <person name="Bradwell K.R."/>
            <person name="Koparde V.N."/>
            <person name="Matveyev A.V."/>
            <person name="Serrano M.G."/>
            <person name="Alves J.M."/>
            <person name="Parikh H."/>
            <person name="Huang B."/>
            <person name="Lee V."/>
            <person name="Espinosa-Alvarez O."/>
            <person name="Ortiz P.A."/>
            <person name="Costa-Martins A.G."/>
            <person name="Teixeira M.M."/>
            <person name="Buck G.A."/>
        </authorList>
    </citation>
    <scope>NUCLEOTIDE SEQUENCE [LARGE SCALE GENOMIC DNA]</scope>
    <source>
        <strain evidence="4 5">025E</strain>
    </source>
</reference>
<dbReference type="EMBL" id="MKKU01000788">
    <property type="protein sequence ID" value="RNF02116.1"/>
    <property type="molecule type" value="Genomic_DNA"/>
</dbReference>
<comment type="caution">
    <text evidence="4">The sequence shown here is derived from an EMBL/GenBank/DDBJ whole genome shotgun (WGS) entry which is preliminary data.</text>
</comment>
<keyword evidence="2" id="KW-0472">Membrane</keyword>
<feature type="region of interest" description="Disordered" evidence="1">
    <location>
        <begin position="271"/>
        <end position="299"/>
    </location>
</feature>
<keyword evidence="2" id="KW-0812">Transmembrane</keyword>
<dbReference type="Pfam" id="PF11040">
    <property type="entry name" value="DGF-1_C"/>
    <property type="match status" value="1"/>
</dbReference>
<keyword evidence="2" id="KW-1133">Transmembrane helix</keyword>
<evidence type="ECO:0000256" key="2">
    <source>
        <dbReference type="SAM" id="Phobius"/>
    </source>
</evidence>
<feature type="transmembrane region" description="Helical" evidence="2">
    <location>
        <begin position="6"/>
        <end position="23"/>
    </location>
</feature>
<name>A0A3R7MA02_9TRYP</name>